<sequence>MSDVFQFLSDLDSIRLRRAKELSEIKVRMNELGSIAQFGVQSKAVIVLSYSHWEGFYNDCVSLYIDFLREARKKVSDVSWPMLIGLLQSDFQRLRDRNHSQLAAVEFILRFQEVTRGDFLNFDKEVVSSRSNLDFRKLKDNFEVMGFDCSPFLRWRLKIDNELVRWRHSIAHGDDPDLSTIDIREHVTFTQRMLLVLSDCFQNNIMNCAE</sequence>
<dbReference type="KEGG" id="aeh:Mlg_1796"/>
<dbReference type="Proteomes" id="UP000001962">
    <property type="component" value="Chromosome"/>
</dbReference>
<dbReference type="RefSeq" id="WP_011629534.1">
    <property type="nucleotide sequence ID" value="NC_008340.1"/>
</dbReference>
<protein>
    <recommendedName>
        <fullName evidence="1">RiboL-PSP-HEPN domain-containing protein</fullName>
    </recommendedName>
</protein>
<gene>
    <name evidence="2" type="ordered locus">Mlg_1796</name>
</gene>
<dbReference type="HOGENOM" id="CLU_100981_1_0_6"/>
<dbReference type="eggNOG" id="ENOG5030RU8">
    <property type="taxonomic scope" value="Bacteria"/>
</dbReference>
<evidence type="ECO:0000313" key="3">
    <source>
        <dbReference type="Proteomes" id="UP000001962"/>
    </source>
</evidence>
<dbReference type="AlphaFoldDB" id="Q0A7P7"/>
<organism evidence="2 3">
    <name type="scientific">Alkalilimnicola ehrlichii (strain ATCC BAA-1101 / DSM 17681 / MLHE-1)</name>
    <dbReference type="NCBI Taxonomy" id="187272"/>
    <lineage>
        <taxon>Bacteria</taxon>
        <taxon>Pseudomonadati</taxon>
        <taxon>Pseudomonadota</taxon>
        <taxon>Gammaproteobacteria</taxon>
        <taxon>Chromatiales</taxon>
        <taxon>Ectothiorhodospiraceae</taxon>
        <taxon>Alkalilimnicola</taxon>
    </lineage>
</organism>
<evidence type="ECO:0000313" key="2">
    <source>
        <dbReference type="EMBL" id="ABI57140.1"/>
    </source>
</evidence>
<dbReference type="EMBL" id="CP000453">
    <property type="protein sequence ID" value="ABI57140.1"/>
    <property type="molecule type" value="Genomic_DNA"/>
</dbReference>
<dbReference type="Pfam" id="PF18735">
    <property type="entry name" value="HEPN_RiboL-PSP"/>
    <property type="match status" value="1"/>
</dbReference>
<reference evidence="3" key="1">
    <citation type="submission" date="2006-08" db="EMBL/GenBank/DDBJ databases">
        <title>Complete sequence of Alkalilimnicola ehrilichei MLHE-1.</title>
        <authorList>
            <person name="Copeland A."/>
            <person name="Lucas S."/>
            <person name="Lapidus A."/>
            <person name="Barry K."/>
            <person name="Detter J.C."/>
            <person name="Glavina del Rio T."/>
            <person name="Hammon N."/>
            <person name="Israni S."/>
            <person name="Dalin E."/>
            <person name="Tice H."/>
            <person name="Pitluck S."/>
            <person name="Sims D."/>
            <person name="Brettin T."/>
            <person name="Bruce D."/>
            <person name="Han C."/>
            <person name="Tapia R."/>
            <person name="Gilna P."/>
            <person name="Schmutz J."/>
            <person name="Larimer F."/>
            <person name="Land M."/>
            <person name="Hauser L."/>
            <person name="Kyrpides N."/>
            <person name="Mikhailova N."/>
            <person name="Oremland R.S."/>
            <person name="Hoeft S.E."/>
            <person name="Switzer-Blum J."/>
            <person name="Kulp T."/>
            <person name="King G."/>
            <person name="Tabita R."/>
            <person name="Witte B."/>
            <person name="Santini J.M."/>
            <person name="Basu P."/>
            <person name="Hollibaugh J.T."/>
            <person name="Xie G."/>
            <person name="Stolz J.F."/>
            <person name="Richardson P."/>
        </authorList>
    </citation>
    <scope>NUCLEOTIDE SEQUENCE [LARGE SCALE GENOMIC DNA]</scope>
    <source>
        <strain evidence="3">ATCC BAA-1101 / DSM 17681 / MLHE-1</strain>
    </source>
</reference>
<evidence type="ECO:0000259" key="1">
    <source>
        <dbReference type="Pfam" id="PF18735"/>
    </source>
</evidence>
<keyword evidence="3" id="KW-1185">Reference proteome</keyword>
<feature type="domain" description="RiboL-PSP-HEPN" evidence="1">
    <location>
        <begin position="16"/>
        <end position="202"/>
    </location>
</feature>
<proteinExistence type="predicted"/>
<dbReference type="InterPro" id="IPR041519">
    <property type="entry name" value="HEPN_RiboL-PSP"/>
</dbReference>
<name>Q0A7P7_ALKEH</name>
<dbReference type="OrthoDB" id="4111339at2"/>
<accession>Q0A7P7</accession>